<name>A0YC25_9GAMM</name>
<accession>A0YC25</accession>
<dbReference type="EMBL" id="AAVT01000003">
    <property type="protein sequence ID" value="EAW31344.1"/>
    <property type="molecule type" value="Genomic_DNA"/>
</dbReference>
<comment type="caution">
    <text evidence="1">The sequence shown here is derived from an EMBL/GenBank/DDBJ whole genome shotgun (WGS) entry which is preliminary data.</text>
</comment>
<dbReference type="AlphaFoldDB" id="A0YC25"/>
<dbReference type="eggNOG" id="ENOG502ZCHK">
    <property type="taxonomic scope" value="Bacteria"/>
</dbReference>
<evidence type="ECO:0000313" key="2">
    <source>
        <dbReference type="Proteomes" id="UP000004931"/>
    </source>
</evidence>
<gene>
    <name evidence="1" type="ORF">GP2143_07339</name>
</gene>
<reference evidence="1 2" key="1">
    <citation type="journal article" date="2010" name="J. Bacteriol.">
        <title>Genome sequence of the oligotrophic marine Gammaproteobacterium HTCC2143, isolated from the Oregon Coast.</title>
        <authorList>
            <person name="Oh H.M."/>
            <person name="Kang I."/>
            <person name="Ferriera S."/>
            <person name="Giovannoni S.J."/>
            <person name="Cho J.C."/>
        </authorList>
    </citation>
    <scope>NUCLEOTIDE SEQUENCE [LARGE SCALE GENOMIC DNA]</scope>
    <source>
        <strain evidence="1 2">HTCC2143</strain>
    </source>
</reference>
<sequence length="72" mass="8402">MINRAFNGYSTLSGSDTYKDNAYGADEDSLLTHESSLGYQFNPRFNIRYFANWNEHVDISNGDHRLEFNYQL</sequence>
<evidence type="ECO:0000313" key="1">
    <source>
        <dbReference type="EMBL" id="EAW31344.1"/>
    </source>
</evidence>
<keyword evidence="2" id="KW-1185">Reference proteome</keyword>
<dbReference type="Proteomes" id="UP000004931">
    <property type="component" value="Unassembled WGS sequence"/>
</dbReference>
<organism evidence="1 2">
    <name type="scientific">marine gamma proteobacterium HTCC2143</name>
    <dbReference type="NCBI Taxonomy" id="247633"/>
    <lineage>
        <taxon>Bacteria</taxon>
        <taxon>Pseudomonadati</taxon>
        <taxon>Pseudomonadota</taxon>
        <taxon>Gammaproteobacteria</taxon>
        <taxon>Cellvibrionales</taxon>
        <taxon>Spongiibacteraceae</taxon>
        <taxon>BD1-7 clade</taxon>
    </lineage>
</organism>
<protein>
    <submittedName>
        <fullName evidence="1">Uncharacterized protein</fullName>
    </submittedName>
</protein>
<proteinExistence type="predicted"/>